<evidence type="ECO:0000256" key="1">
    <source>
        <dbReference type="SAM" id="Phobius"/>
    </source>
</evidence>
<accession>A0ABZ0UW01</accession>
<dbReference type="Pfam" id="PF00069">
    <property type="entry name" value="Pkinase"/>
    <property type="match status" value="1"/>
</dbReference>
<gene>
    <name evidence="3" type="ORF">Trichorick_00690</name>
</gene>
<dbReference type="InterPro" id="IPR000719">
    <property type="entry name" value="Prot_kinase_dom"/>
</dbReference>
<keyword evidence="4" id="KW-1185">Reference proteome</keyword>
<proteinExistence type="predicted"/>
<dbReference type="EMBL" id="CP112932">
    <property type="protein sequence ID" value="WPY00802.1"/>
    <property type="molecule type" value="Genomic_DNA"/>
</dbReference>
<evidence type="ECO:0000313" key="3">
    <source>
        <dbReference type="EMBL" id="WPY00802.1"/>
    </source>
</evidence>
<dbReference type="SMART" id="SM00220">
    <property type="entry name" value="S_TKc"/>
    <property type="match status" value="1"/>
</dbReference>
<protein>
    <submittedName>
        <fullName evidence="3">Protein kinase domain protein</fullName>
    </submittedName>
</protein>
<organism evidence="3 4">
    <name type="scientific">Candidatus Trichorickettsia mobilis</name>
    <dbReference type="NCBI Taxonomy" id="1346319"/>
    <lineage>
        <taxon>Bacteria</taxon>
        <taxon>Pseudomonadati</taxon>
        <taxon>Pseudomonadota</taxon>
        <taxon>Alphaproteobacteria</taxon>
        <taxon>Rickettsiales</taxon>
        <taxon>Rickettsiaceae</taxon>
        <taxon>Rickettsieae</taxon>
        <taxon>Candidatus Trichorickettsia</taxon>
    </lineage>
</organism>
<dbReference type="PANTHER" id="PTHR24362:SF309">
    <property type="entry name" value="PROTEIN KINASE DOMAIN-CONTAINING PROTEIN"/>
    <property type="match status" value="1"/>
</dbReference>
<keyword evidence="1" id="KW-0472">Membrane</keyword>
<feature type="domain" description="Protein kinase" evidence="2">
    <location>
        <begin position="1"/>
        <end position="290"/>
    </location>
</feature>
<reference evidence="3 4" key="1">
    <citation type="submission" date="2022-10" db="EMBL/GenBank/DDBJ databases">
        <title>Host association and intracellularity evolved multiple times independently in the Rickettsiales.</title>
        <authorList>
            <person name="Castelli M."/>
            <person name="Nardi T."/>
            <person name="Gammuto L."/>
            <person name="Bellinzona G."/>
            <person name="Sabaneyeva E."/>
            <person name="Potekhin A."/>
            <person name="Serra V."/>
            <person name="Petroni G."/>
            <person name="Sassera D."/>
        </authorList>
    </citation>
    <scope>NUCLEOTIDE SEQUENCE [LARGE SCALE GENOMIC DNA]</scope>
    <source>
        <strain evidence="3 4">Kr 154-4</strain>
    </source>
</reference>
<dbReference type="InterPro" id="IPR011009">
    <property type="entry name" value="Kinase-like_dom_sf"/>
</dbReference>
<dbReference type="SUPFAM" id="SSF56112">
    <property type="entry name" value="Protein kinase-like (PK-like)"/>
    <property type="match status" value="1"/>
</dbReference>
<evidence type="ECO:0000313" key="4">
    <source>
        <dbReference type="Proteomes" id="UP001326613"/>
    </source>
</evidence>
<dbReference type="Proteomes" id="UP001326613">
    <property type="component" value="Chromosome"/>
</dbReference>
<dbReference type="GO" id="GO:0016301">
    <property type="term" value="F:kinase activity"/>
    <property type="evidence" value="ECO:0007669"/>
    <property type="project" value="UniProtKB-KW"/>
</dbReference>
<dbReference type="PROSITE" id="PS50011">
    <property type="entry name" value="PROTEIN_KINASE_DOM"/>
    <property type="match status" value="1"/>
</dbReference>
<keyword evidence="1" id="KW-0812">Transmembrane</keyword>
<keyword evidence="3" id="KW-0808">Transferase</keyword>
<keyword evidence="3" id="KW-0418">Kinase</keyword>
<feature type="transmembrane region" description="Helical" evidence="1">
    <location>
        <begin position="662"/>
        <end position="679"/>
    </location>
</feature>
<dbReference type="Gene3D" id="1.10.510.10">
    <property type="entry name" value="Transferase(Phosphotransferase) domain 1"/>
    <property type="match status" value="1"/>
</dbReference>
<keyword evidence="1" id="KW-1133">Transmembrane helix</keyword>
<sequence>MKDQEAIAINFRNQIIIPKSLQEDLVEGLYQINIGDPVHELNNEFCRYYKATNIENDQEYFAIIFEKNFIPNLDIFQILKTSKFESLNKLITYSIVKISYTKSYNLVAIVEQYNFKNSLANYLEQNGPLSVDQIEHRLISSFTTLISQCERMNIPCGNINPSNIIMLDDGQFLLREPIISYLHFHQTGCYVAPELVECTEAGRLVYGVAADIYSLGVTVFYALTGKQPWIDYENAYTFNEERFEQSTFRLLVGKRKISEHFRVFFKWVLNDNAAARWQTRNIFEWLSGYIPKASLFEKISENTNLISFNGRNYSNLKSIAYAMFNNWDEALQFVDDDRLLKWVQRHNVSSAITEELQELLGSEKSNKVFVHGNERTWKLTKLLSVIDPHGGIRQEGIAISAASIPVVVHYLHARNRRSAIDQIVRIIKERYWQVSDNKLSAMNVNANLDAELKNISKFFALVSPIFGLERVVYSLNFYAICFSPIVVNEHVMNLSELLITLNAIAAQIPDKFHIDRHIIAFMAAKISLKQETDIKILSNFPKFSEHHLIYGLCILSVAQQHEPDINVSDLCKVITVKVIELFNEHLHNIQFKQKLAATLTEDSMTGDLSKIVGRLNNQTEFINDYNGYYNACKEVQRLKTQIQFLKIEDRIFDRAIFLGQKLTVLVSYVLCFIVTVILII</sequence>
<name>A0ABZ0UW01_9RICK</name>
<dbReference type="PANTHER" id="PTHR24362">
    <property type="entry name" value="SERINE/THREONINE-PROTEIN KINASE NEK"/>
    <property type="match status" value="1"/>
</dbReference>
<evidence type="ECO:0000259" key="2">
    <source>
        <dbReference type="PROSITE" id="PS50011"/>
    </source>
</evidence>
<dbReference type="RefSeq" id="WP_323738840.1">
    <property type="nucleotide sequence ID" value="NZ_CP112932.1"/>
</dbReference>